<dbReference type="EMBL" id="BBNQ01000007">
    <property type="protein sequence ID" value="GAL62592.1"/>
    <property type="molecule type" value="Genomic_DNA"/>
</dbReference>
<proteinExistence type="predicted"/>
<dbReference type="SUPFAM" id="SSF102588">
    <property type="entry name" value="LmbE-like"/>
    <property type="match status" value="1"/>
</dbReference>
<gene>
    <name evidence="1" type="ORF">JCM19300_253</name>
</gene>
<evidence type="ECO:0008006" key="3">
    <source>
        <dbReference type="Google" id="ProtNLM"/>
    </source>
</evidence>
<dbReference type="Proteomes" id="UP000029644">
    <property type="component" value="Unassembled WGS sequence"/>
</dbReference>
<name>A0A090W4Y3_9FLAO</name>
<organism evidence="1 2">
    <name type="scientific">Algibacter lectus</name>
    <dbReference type="NCBI Taxonomy" id="221126"/>
    <lineage>
        <taxon>Bacteria</taxon>
        <taxon>Pseudomonadati</taxon>
        <taxon>Bacteroidota</taxon>
        <taxon>Flavobacteriia</taxon>
        <taxon>Flavobacteriales</taxon>
        <taxon>Flavobacteriaceae</taxon>
        <taxon>Algibacter</taxon>
    </lineage>
</organism>
<dbReference type="SUPFAM" id="SSF52317">
    <property type="entry name" value="Class I glutamine amidotransferase-like"/>
    <property type="match status" value="1"/>
</dbReference>
<sequence length="841" mass="95466">MQSTKYYFILLVFTVSFLQAQKPKTPTSTEIYESIEKLNFLGSVLYVAAHPDDENTRLISYMSNEVKARTAYLSLTRGDGGQNLIGPEIRELLGVIRTQELLAARRVDGGEQFFSRANDFGYSKHPDETLEIWNKDQVLSDVVLAIRQFKPDVIINRFDHRTPGSTHGHHTSSAILSLEAFDLANKKTAYPDQLKQTDLWQPKRLFYNTSWWAYGSEEKFNAVDKSNMLTFDIGVYYPLKGLSNNEVAAQARSQHLCQGFGRVLDRGSQNEYIEFLKGDPLGENKDIFEGIDTSWNRVKGGKAIGDILYEVEDNFNFKDPSQHLPQLIEAYKLLQNIENEHWKTQKTKALKSIISMCAGLYLEASAETPWATQNETVTLDLEVLNRSNQNIRLESIKNANSVNISKHIELTENTKFNFKETFKVGSHQTPTTPYWLTKKGTLGMYQVDDTSLIGLPETPRVYQVDFNLLINNTPITFTKNVVYRFSKPEKGELYRPFEIIPEVSAKITEKVIILNSDAQHDISVVVKAGRNDLEGSVEICHPKDWSIFPKSQKISIKNKGEEQTLVFTVIPPKNQSEGTISPMVHIGVKDYTKELIEIDYDHIPFQTVLLPSESKIVRLDIKKKGENIAYIQGAGDVVPESLQQIGYQVRILKPDEINAETLSNFDAVVVGIRAYNTVEEIKFKQDLLFDFVAQGGNMIVQYNTNHRLKVDNLAPFDITLSRDRVTDETAEVTFLNPEHPVLNYPNKITQHDFEGWTQERGLYFPSNWAPAFTPILSMHDKGETDKKGSLLVAKHGNGYFIYTGLSFFREFPAGVSGAYRLFANMLSIGKEDLKQEAKLND</sequence>
<dbReference type="PANTHER" id="PTHR12993">
    <property type="entry name" value="N-ACETYLGLUCOSAMINYL-PHOSPHATIDYLINOSITOL DE-N-ACETYLASE-RELATED"/>
    <property type="match status" value="1"/>
</dbReference>
<accession>A0A090W4Y3</accession>
<dbReference type="InterPro" id="IPR029062">
    <property type="entry name" value="Class_I_gatase-like"/>
</dbReference>
<dbReference type="RefSeq" id="WP_042504505.1">
    <property type="nucleotide sequence ID" value="NZ_BBNQ01000007.1"/>
</dbReference>
<dbReference type="InterPro" id="IPR003737">
    <property type="entry name" value="GlcNAc_PI_deacetylase-related"/>
</dbReference>
<reference evidence="1 2" key="1">
    <citation type="journal article" date="2014" name="Genome Announc.">
        <title>Draft Genome Sequences of Marine Flavobacterium Algibacter lectus Strains SS8 and NR4.</title>
        <authorList>
            <person name="Takatani N."/>
            <person name="Nakanishi M."/>
            <person name="Meirelles P."/>
            <person name="Mino S."/>
            <person name="Suda W."/>
            <person name="Oshima K."/>
            <person name="Hattori M."/>
            <person name="Ohkuma M."/>
            <person name="Hosokawa M."/>
            <person name="Miyashita K."/>
            <person name="Thompson F.L."/>
            <person name="Niwa A."/>
            <person name="Sawabe T."/>
            <person name="Sawabe T."/>
        </authorList>
    </citation>
    <scope>NUCLEOTIDE SEQUENCE [LARGE SCALE GENOMIC DNA]</scope>
    <source>
        <strain evidence="1 2">JCM 19300</strain>
    </source>
</reference>
<dbReference type="PANTHER" id="PTHR12993:SF11">
    <property type="entry name" value="N-ACETYLGLUCOSAMINYL-PHOSPHATIDYLINOSITOL DE-N-ACETYLASE"/>
    <property type="match status" value="1"/>
</dbReference>
<comment type="caution">
    <text evidence="1">The sequence shown here is derived from an EMBL/GenBank/DDBJ whole genome shotgun (WGS) entry which is preliminary data.</text>
</comment>
<dbReference type="OrthoDB" id="9759749at2"/>
<dbReference type="AlphaFoldDB" id="A0A090W4Y3"/>
<dbReference type="Pfam" id="PF02585">
    <property type="entry name" value="PIG-L"/>
    <property type="match status" value="1"/>
</dbReference>
<evidence type="ECO:0000313" key="1">
    <source>
        <dbReference type="EMBL" id="GAL62592.1"/>
    </source>
</evidence>
<dbReference type="Gene3D" id="3.40.50.10320">
    <property type="entry name" value="LmbE-like"/>
    <property type="match status" value="1"/>
</dbReference>
<evidence type="ECO:0000313" key="2">
    <source>
        <dbReference type="Proteomes" id="UP000029644"/>
    </source>
</evidence>
<dbReference type="InterPro" id="IPR024078">
    <property type="entry name" value="LmbE-like_dom_sf"/>
</dbReference>
<protein>
    <recommendedName>
        <fullName evidence="3">LmbE family protein</fullName>
    </recommendedName>
</protein>
<dbReference type="GO" id="GO:0016811">
    <property type="term" value="F:hydrolase activity, acting on carbon-nitrogen (but not peptide) bonds, in linear amides"/>
    <property type="evidence" value="ECO:0007669"/>
    <property type="project" value="TreeGrafter"/>
</dbReference>